<dbReference type="SMART" id="SM00249">
    <property type="entry name" value="PHD"/>
    <property type="match status" value="1"/>
</dbReference>
<protein>
    <submittedName>
        <fullName evidence="6">Uncharacterized protein LOC120106259</fullName>
    </submittedName>
</protein>
<dbReference type="InterPro" id="IPR011011">
    <property type="entry name" value="Znf_FYVE_PHD"/>
</dbReference>
<evidence type="ECO:0000259" key="4">
    <source>
        <dbReference type="SMART" id="SM00249"/>
    </source>
</evidence>
<dbReference type="AlphaFoldDB" id="A0A8B8ZUU3"/>
<dbReference type="SUPFAM" id="SSF57903">
    <property type="entry name" value="FYVE/PHD zinc finger"/>
    <property type="match status" value="1"/>
</dbReference>
<organism evidence="5 6">
    <name type="scientific">Phoenix dactylifera</name>
    <name type="common">Date palm</name>
    <dbReference type="NCBI Taxonomy" id="42345"/>
    <lineage>
        <taxon>Eukaryota</taxon>
        <taxon>Viridiplantae</taxon>
        <taxon>Streptophyta</taxon>
        <taxon>Embryophyta</taxon>
        <taxon>Tracheophyta</taxon>
        <taxon>Spermatophyta</taxon>
        <taxon>Magnoliopsida</taxon>
        <taxon>Liliopsida</taxon>
        <taxon>Arecaceae</taxon>
        <taxon>Coryphoideae</taxon>
        <taxon>Phoeniceae</taxon>
        <taxon>Phoenix</taxon>
    </lineage>
</organism>
<dbReference type="PANTHER" id="PTHR34451:SF7">
    <property type="entry name" value="PHD FINGER FAMILY PROTEIN"/>
    <property type="match status" value="1"/>
</dbReference>
<dbReference type="RefSeq" id="XP_038975154.1">
    <property type="nucleotide sequence ID" value="XM_039119226.1"/>
</dbReference>
<evidence type="ECO:0000313" key="6">
    <source>
        <dbReference type="RefSeq" id="XP_038975154.1"/>
    </source>
</evidence>
<evidence type="ECO:0000313" key="5">
    <source>
        <dbReference type="Proteomes" id="UP000228380"/>
    </source>
</evidence>
<dbReference type="InterPro" id="IPR001965">
    <property type="entry name" value="Znf_PHD"/>
</dbReference>
<dbReference type="OrthoDB" id="692041at2759"/>
<evidence type="ECO:0000256" key="2">
    <source>
        <dbReference type="ARBA" id="ARBA00022771"/>
    </source>
</evidence>
<feature type="domain" description="Zinc finger PHD-type" evidence="4">
    <location>
        <begin position="61"/>
        <end position="109"/>
    </location>
</feature>
<accession>A0A8B8ZUU3</accession>
<sequence length="165" mass="17529">MTMKAAVTTLGRDPPPPPCPTGCGGDGCDARDPWPLHHVRHRTVFCRLCTSCVLKYHAGSFCTVCFNLLDGPQPAPSAFVRCSRCPSIAHFACLAEADRASSFLCPSCCNSAGFSYFLVSNDGQQRSIDLTSAKVLAAARLAAASMSRAAVASRAEVERKEEEGS</sequence>
<proteinExistence type="predicted"/>
<keyword evidence="3" id="KW-0862">Zinc</keyword>
<name>A0A8B8ZUU3_PHODC</name>
<dbReference type="PANTHER" id="PTHR34451">
    <property type="entry name" value="PHD FINGER FAMILY PROTEIN"/>
    <property type="match status" value="1"/>
</dbReference>
<evidence type="ECO:0000256" key="3">
    <source>
        <dbReference type="ARBA" id="ARBA00022833"/>
    </source>
</evidence>
<dbReference type="KEGG" id="pda:120106259"/>
<dbReference type="GeneID" id="120106259"/>
<keyword evidence="1" id="KW-0479">Metal-binding</keyword>
<gene>
    <name evidence="6" type="primary">LOC120106259</name>
</gene>
<evidence type="ECO:0000256" key="1">
    <source>
        <dbReference type="ARBA" id="ARBA00022723"/>
    </source>
</evidence>
<keyword evidence="2" id="KW-0863">Zinc-finger</keyword>
<dbReference type="Proteomes" id="UP000228380">
    <property type="component" value="Unplaced"/>
</dbReference>
<keyword evidence="5" id="KW-1185">Reference proteome</keyword>
<reference evidence="6" key="1">
    <citation type="submission" date="2025-08" db="UniProtKB">
        <authorList>
            <consortium name="RefSeq"/>
        </authorList>
    </citation>
    <scope>IDENTIFICATION</scope>
    <source>
        <tissue evidence="6">Young leaves</tissue>
    </source>
</reference>
<dbReference type="GO" id="GO:0008270">
    <property type="term" value="F:zinc ion binding"/>
    <property type="evidence" value="ECO:0007669"/>
    <property type="project" value="UniProtKB-KW"/>
</dbReference>